<feature type="region of interest" description="Disordered" evidence="3">
    <location>
        <begin position="188"/>
        <end position="219"/>
    </location>
</feature>
<comment type="similarity">
    <text evidence="1">Belongs to the prefoldin subunit alpha family.</text>
</comment>
<dbReference type="Proteomes" id="UP000574390">
    <property type="component" value="Unassembled WGS sequence"/>
</dbReference>
<dbReference type="EMBL" id="JABANO010009389">
    <property type="protein sequence ID" value="KAF4746931.1"/>
    <property type="molecule type" value="Genomic_DNA"/>
</dbReference>
<evidence type="ECO:0000256" key="2">
    <source>
        <dbReference type="ARBA" id="ARBA00023186"/>
    </source>
</evidence>
<reference evidence="6 7" key="1">
    <citation type="submission" date="2020-04" db="EMBL/GenBank/DDBJ databases">
        <title>Perkinsus olseni comparative genomics.</title>
        <authorList>
            <person name="Bogema D.R."/>
        </authorList>
    </citation>
    <scope>NUCLEOTIDE SEQUENCE [LARGE SCALE GENOMIC DNA]</scope>
    <source>
        <strain evidence="4">ATCC PRA-205</strain>
        <strain evidence="5 6">ATCC PRA-207</strain>
    </source>
</reference>
<dbReference type="PANTHER" id="PTHR12409:SF0">
    <property type="entry name" value="PREFOLDIN SUBUNIT 3"/>
    <property type="match status" value="1"/>
</dbReference>
<dbReference type="InterPro" id="IPR004127">
    <property type="entry name" value="Prefoldin_subunit_alpha"/>
</dbReference>
<dbReference type="GO" id="GO:0007017">
    <property type="term" value="P:microtubule-based process"/>
    <property type="evidence" value="ECO:0007669"/>
    <property type="project" value="TreeGrafter"/>
</dbReference>
<dbReference type="GO" id="GO:0005737">
    <property type="term" value="C:cytoplasm"/>
    <property type="evidence" value="ECO:0007669"/>
    <property type="project" value="TreeGrafter"/>
</dbReference>
<dbReference type="InterPro" id="IPR009053">
    <property type="entry name" value="Prefoldin"/>
</dbReference>
<dbReference type="CDD" id="cd23156">
    <property type="entry name" value="Prefoldin_3"/>
    <property type="match status" value="1"/>
</dbReference>
<dbReference type="GO" id="GO:0006457">
    <property type="term" value="P:protein folding"/>
    <property type="evidence" value="ECO:0007669"/>
    <property type="project" value="InterPro"/>
</dbReference>
<evidence type="ECO:0000256" key="3">
    <source>
        <dbReference type="SAM" id="MobiDB-lite"/>
    </source>
</evidence>
<evidence type="ECO:0000313" key="6">
    <source>
        <dbReference type="Proteomes" id="UP000553632"/>
    </source>
</evidence>
<gene>
    <name evidence="4" type="primary">VBP1_1</name>
    <name evidence="4" type="ORF">FOZ62_014063</name>
    <name evidence="5" type="ORF">FOZ63_000970</name>
</gene>
<keyword evidence="6" id="KW-1185">Reference proteome</keyword>
<dbReference type="Pfam" id="PF02996">
    <property type="entry name" value="Prefoldin"/>
    <property type="match status" value="1"/>
</dbReference>
<dbReference type="PANTHER" id="PTHR12409">
    <property type="entry name" value="PREFOLDIN SUBUNIT 3"/>
    <property type="match status" value="1"/>
</dbReference>
<dbReference type="GO" id="GO:0015631">
    <property type="term" value="F:tubulin binding"/>
    <property type="evidence" value="ECO:0007669"/>
    <property type="project" value="TreeGrafter"/>
</dbReference>
<sequence length="232" mass="25674">MSSVRDTKEVEYEPFDPAELVLSADTDGAAEDGKANSNIPRAKFIENVEVFTAKRDPMAILGGLRELLSKYVYMNEQLMSQRRSIKRKLPDIQQAKETVTYLKKQKEEGVGEYRCRFPLTDNAHANAKVNPQEIDSVCLWLGANILLEYKLDEATDLLNENDSSARKSLADLEQGIAVVRDQITTTEVVGGDGDGDGVEVPTGRESRNPAELVGTKRSSIDERADAKIQKIG</sequence>
<dbReference type="EMBL" id="JABANM010024993">
    <property type="protein sequence ID" value="KAF4715282.1"/>
    <property type="molecule type" value="Genomic_DNA"/>
</dbReference>
<dbReference type="InterPro" id="IPR016655">
    <property type="entry name" value="PFD3"/>
</dbReference>
<keyword evidence="2" id="KW-0143">Chaperone</keyword>
<name>A0A7J6R4D6_PEROL</name>
<evidence type="ECO:0000313" key="5">
    <source>
        <dbReference type="EMBL" id="KAF4746931.1"/>
    </source>
</evidence>
<accession>A0A7J6R4D6</accession>
<dbReference type="AlphaFoldDB" id="A0A7J6R4D6"/>
<evidence type="ECO:0000313" key="4">
    <source>
        <dbReference type="EMBL" id="KAF4715282.1"/>
    </source>
</evidence>
<protein>
    <submittedName>
        <fullName evidence="4">Prefoldin subunit 3</fullName>
    </submittedName>
</protein>
<dbReference type="GO" id="GO:0007021">
    <property type="term" value="P:tubulin complex assembly"/>
    <property type="evidence" value="ECO:0007669"/>
    <property type="project" value="TreeGrafter"/>
</dbReference>
<organism evidence="4 7">
    <name type="scientific">Perkinsus olseni</name>
    <name type="common">Perkinsus atlanticus</name>
    <dbReference type="NCBI Taxonomy" id="32597"/>
    <lineage>
        <taxon>Eukaryota</taxon>
        <taxon>Sar</taxon>
        <taxon>Alveolata</taxon>
        <taxon>Perkinsozoa</taxon>
        <taxon>Perkinsea</taxon>
        <taxon>Perkinsida</taxon>
        <taxon>Perkinsidae</taxon>
        <taxon>Perkinsus</taxon>
    </lineage>
</organism>
<evidence type="ECO:0000313" key="7">
    <source>
        <dbReference type="Proteomes" id="UP000574390"/>
    </source>
</evidence>
<comment type="caution">
    <text evidence="4">The sequence shown here is derived from an EMBL/GenBank/DDBJ whole genome shotgun (WGS) entry which is preliminary data.</text>
</comment>
<dbReference type="Proteomes" id="UP000553632">
    <property type="component" value="Unassembled WGS sequence"/>
</dbReference>
<dbReference type="Gene3D" id="1.10.287.370">
    <property type="match status" value="1"/>
</dbReference>
<proteinExistence type="inferred from homology"/>
<dbReference type="SUPFAM" id="SSF46579">
    <property type="entry name" value="Prefoldin"/>
    <property type="match status" value="1"/>
</dbReference>
<evidence type="ECO:0000256" key="1">
    <source>
        <dbReference type="ARBA" id="ARBA00010048"/>
    </source>
</evidence>
<dbReference type="GO" id="GO:0016272">
    <property type="term" value="C:prefoldin complex"/>
    <property type="evidence" value="ECO:0007669"/>
    <property type="project" value="InterPro"/>
</dbReference>